<dbReference type="SUPFAM" id="SSF51556">
    <property type="entry name" value="Metallo-dependent hydrolases"/>
    <property type="match status" value="2"/>
</dbReference>
<dbReference type="Gene3D" id="3.20.20.140">
    <property type="entry name" value="Metal-dependent hydrolases"/>
    <property type="match status" value="2"/>
</dbReference>
<dbReference type="Gene3D" id="2.30.40.10">
    <property type="entry name" value="Urease, subunit C, domain 1"/>
    <property type="match status" value="1"/>
</dbReference>
<dbReference type="InterPro" id="IPR051781">
    <property type="entry name" value="Metallo-dep_Hydrolase"/>
</dbReference>
<dbReference type="RefSeq" id="WP_168040301.1">
    <property type="nucleotide sequence ID" value="NZ_JAATJH010000011.1"/>
</dbReference>
<comment type="caution">
    <text evidence="3">The sequence shown here is derived from an EMBL/GenBank/DDBJ whole genome shotgun (WGS) entry which is preliminary data.</text>
</comment>
<evidence type="ECO:0000256" key="1">
    <source>
        <dbReference type="SAM" id="MobiDB-lite"/>
    </source>
</evidence>
<name>A0ABX0XGA6_9BACT</name>
<feature type="domain" description="Amidohydrolase-related" evidence="2">
    <location>
        <begin position="343"/>
        <end position="432"/>
    </location>
</feature>
<dbReference type="InterPro" id="IPR032466">
    <property type="entry name" value="Metal_Hydrolase"/>
</dbReference>
<feature type="domain" description="Amidohydrolase-related" evidence="2">
    <location>
        <begin position="859"/>
        <end position="942"/>
    </location>
</feature>
<sequence length="1009" mass="110333">MLSTKTNHQARVFAFLTLLFTVFLCTGVRAQQTYPYNGVYDQRDGHYAFTNATIHVSPTRTIENGTLIIRRGKIVSVGSASGAVAGAVEVDLKGKHIYPSFIEPYGSYGMPEVKASEGSWNDPPQLLSNKDGAFSWNEALRSETDAAAVFTINKEDAKALREAGFGFVSTHHHDGISRGTAAVVSTAETTENEVLIKTGAAHHLSFSKGSSKQNYPTSRMGAMALLRQTYLDADWYGKQRGEETNLSIQAWTDAQDLPQIFEVDNWQDALRADLVGDEFSKQYVIKGGGDEFERLPAIKASGATLILPVTFPEAYDVTDPFAADIVTLGQLRQWERAPGNAAAVAEAGIPFMLTTDELKKMSDFAPALRKAIKAGLTPEQALAALTTSPAELLGISEMTGTLENGKLASFFITDKDYFSEEKAAIYQHWVQGNPYAIKDLEMVELEKEYRINVGNKTYVGKLSGEAGSQKMKVTTDSDTTGTDAKLNLSGGLISLAYQPKGEDGFYRLSGLADANGTYSGTGRDPQGKIITWSATPTGGTGDKDDEDKDDKESNDSIVGKLTYPNIAYGMLSQPQTGSFLIRNATVWTNESEGILENADVLIVDGKISGVGTGLNAGRATVIDGTGKHVTSGVIDEHSHIALTSVNESAQASSAEVRMEDVVDANDENIYRQLAGGVTVSQLLHGSANPIGGQSAIIKLRWGKTADEMLFEGADPFIKFALGENVKQSNWGDANRVRYPQTRMGVEQVFESYFSRAKEYGENVKAGRSQRRDLELETLLEILNSERFISCHSYQQGEINMLMKVAEKFGFRVNTFTHILEGYKVADKMAEHGAAGSTFSDWWAYKYEVNEAIPYNGAIMHEQGVLTAFNSDDAEMARRLNQESAKAVLFGGVSEEDAWKFVTLNPAKMLHLDDRVGSLKAGKDADVVVWSDHPMSIYAKAERTFVDGIEYFNRERDEELRGDIAEERNALIQKSLAAKNGGDKTQKPEGKMRRMLHCDSLEHSLGGHSH</sequence>
<gene>
    <name evidence="3" type="ORF">GGR27_003881</name>
</gene>
<dbReference type="InterPro" id="IPR006680">
    <property type="entry name" value="Amidohydro-rel"/>
</dbReference>
<dbReference type="InterPro" id="IPR011059">
    <property type="entry name" value="Metal-dep_hydrolase_composite"/>
</dbReference>
<dbReference type="PANTHER" id="PTHR43135">
    <property type="entry name" value="ALPHA-D-RIBOSE 1-METHYLPHOSPHONATE 5-TRIPHOSPHATE DIPHOSPHATASE"/>
    <property type="match status" value="1"/>
</dbReference>
<dbReference type="Pfam" id="PF01979">
    <property type="entry name" value="Amidohydro_1"/>
    <property type="match status" value="2"/>
</dbReference>
<protein>
    <submittedName>
        <fullName evidence="3">Imidazolonepropionase-like amidohydrolase</fullName>
    </submittedName>
</protein>
<dbReference type="PANTHER" id="PTHR43135:SF3">
    <property type="entry name" value="ALPHA-D-RIBOSE 1-METHYLPHOSPHONATE 5-TRIPHOSPHATE DIPHOSPHATASE"/>
    <property type="match status" value="1"/>
</dbReference>
<accession>A0ABX0XGA6</accession>
<organism evidence="3 4">
    <name type="scientific">Neolewinella antarctica</name>
    <dbReference type="NCBI Taxonomy" id="442734"/>
    <lineage>
        <taxon>Bacteria</taxon>
        <taxon>Pseudomonadati</taxon>
        <taxon>Bacteroidota</taxon>
        <taxon>Saprospiria</taxon>
        <taxon>Saprospirales</taxon>
        <taxon>Lewinellaceae</taxon>
        <taxon>Neolewinella</taxon>
    </lineage>
</organism>
<evidence type="ECO:0000313" key="4">
    <source>
        <dbReference type="Proteomes" id="UP000770785"/>
    </source>
</evidence>
<evidence type="ECO:0000259" key="2">
    <source>
        <dbReference type="Pfam" id="PF01979"/>
    </source>
</evidence>
<feature type="region of interest" description="Disordered" evidence="1">
    <location>
        <begin position="518"/>
        <end position="556"/>
    </location>
</feature>
<evidence type="ECO:0000313" key="3">
    <source>
        <dbReference type="EMBL" id="NJC28358.1"/>
    </source>
</evidence>
<dbReference type="EMBL" id="JAATJH010000011">
    <property type="protein sequence ID" value="NJC28358.1"/>
    <property type="molecule type" value="Genomic_DNA"/>
</dbReference>
<dbReference type="Proteomes" id="UP000770785">
    <property type="component" value="Unassembled WGS sequence"/>
</dbReference>
<dbReference type="SUPFAM" id="SSF51338">
    <property type="entry name" value="Composite domain of metallo-dependent hydrolases"/>
    <property type="match status" value="2"/>
</dbReference>
<reference evidence="3 4" key="1">
    <citation type="submission" date="2020-03" db="EMBL/GenBank/DDBJ databases">
        <title>Genomic Encyclopedia of Type Strains, Phase IV (KMG-IV): sequencing the most valuable type-strain genomes for metagenomic binning, comparative biology and taxonomic classification.</title>
        <authorList>
            <person name="Goeker M."/>
        </authorList>
    </citation>
    <scope>NUCLEOTIDE SEQUENCE [LARGE SCALE GENOMIC DNA]</scope>
    <source>
        <strain evidence="3 4">DSM 105096</strain>
    </source>
</reference>
<keyword evidence="4" id="KW-1185">Reference proteome</keyword>
<proteinExistence type="predicted"/>